<evidence type="ECO:0000313" key="4">
    <source>
        <dbReference type="Proteomes" id="UP001457282"/>
    </source>
</evidence>
<comment type="caution">
    <text evidence="3">The sequence shown here is derived from an EMBL/GenBank/DDBJ whole genome shotgun (WGS) entry which is preliminary data.</text>
</comment>
<dbReference type="EMBL" id="JBEDUW010000002">
    <property type="protein sequence ID" value="KAK9945965.1"/>
    <property type="molecule type" value="Genomic_DNA"/>
</dbReference>
<dbReference type="PANTHER" id="PTHR33184">
    <property type="entry name" value="PROTEIN TAPETUM DETERMINANT 1-LIKE-RELATED"/>
    <property type="match status" value="1"/>
</dbReference>
<evidence type="ECO:0000313" key="3">
    <source>
        <dbReference type="EMBL" id="KAK9945965.1"/>
    </source>
</evidence>
<dbReference type="InterPro" id="IPR040361">
    <property type="entry name" value="TPD1"/>
</dbReference>
<sequence length="123" mass="13342">MAAIMKFLCVAILFSLIMGGDCQHCTKNNLKISQAATGKLVQNKPEWNVTITNNCICSQLGVKISCDGFQTLEKIESSILSKSGSECLVNGGQPIYGNRDFSFTYAWGNSFPFKTLSSQVACS</sequence>
<feature type="signal peptide" evidence="2">
    <location>
        <begin position="1"/>
        <end position="22"/>
    </location>
</feature>
<protein>
    <submittedName>
        <fullName evidence="3">Uncharacterized protein</fullName>
    </submittedName>
</protein>
<dbReference type="AlphaFoldDB" id="A0AAW1YA27"/>
<dbReference type="Pfam" id="PF24068">
    <property type="entry name" value="TPD1_C"/>
    <property type="match status" value="1"/>
</dbReference>
<name>A0AAW1YA27_RUBAR</name>
<keyword evidence="4" id="KW-1185">Reference proteome</keyword>
<dbReference type="GO" id="GO:0001709">
    <property type="term" value="P:cell fate determination"/>
    <property type="evidence" value="ECO:0007669"/>
    <property type="project" value="TreeGrafter"/>
</dbReference>
<proteinExistence type="predicted"/>
<dbReference type="PANTHER" id="PTHR33184:SF72">
    <property type="entry name" value="BETA-1,3-N-ACETYLGLUCOSAMINYLTRANSFERASE FAMILY PROTEIN"/>
    <property type="match status" value="1"/>
</dbReference>
<gene>
    <name evidence="3" type="ORF">M0R45_011453</name>
</gene>
<dbReference type="Proteomes" id="UP001457282">
    <property type="component" value="Unassembled WGS sequence"/>
</dbReference>
<organism evidence="3 4">
    <name type="scientific">Rubus argutus</name>
    <name type="common">Southern blackberry</name>
    <dbReference type="NCBI Taxonomy" id="59490"/>
    <lineage>
        <taxon>Eukaryota</taxon>
        <taxon>Viridiplantae</taxon>
        <taxon>Streptophyta</taxon>
        <taxon>Embryophyta</taxon>
        <taxon>Tracheophyta</taxon>
        <taxon>Spermatophyta</taxon>
        <taxon>Magnoliopsida</taxon>
        <taxon>eudicotyledons</taxon>
        <taxon>Gunneridae</taxon>
        <taxon>Pentapetalae</taxon>
        <taxon>rosids</taxon>
        <taxon>fabids</taxon>
        <taxon>Rosales</taxon>
        <taxon>Rosaceae</taxon>
        <taxon>Rosoideae</taxon>
        <taxon>Rosoideae incertae sedis</taxon>
        <taxon>Rubus</taxon>
    </lineage>
</organism>
<feature type="chain" id="PRO_5043665650" evidence="2">
    <location>
        <begin position="23"/>
        <end position="123"/>
    </location>
</feature>
<evidence type="ECO:0000256" key="2">
    <source>
        <dbReference type="SAM" id="SignalP"/>
    </source>
</evidence>
<accession>A0AAW1YA27</accession>
<evidence type="ECO:0000256" key="1">
    <source>
        <dbReference type="ARBA" id="ARBA00022729"/>
    </source>
</evidence>
<reference evidence="3 4" key="1">
    <citation type="journal article" date="2023" name="G3 (Bethesda)">
        <title>A chromosome-length genome assembly and annotation of blackberry (Rubus argutus, cv. 'Hillquist').</title>
        <authorList>
            <person name="Bruna T."/>
            <person name="Aryal R."/>
            <person name="Dudchenko O."/>
            <person name="Sargent D.J."/>
            <person name="Mead D."/>
            <person name="Buti M."/>
            <person name="Cavallini A."/>
            <person name="Hytonen T."/>
            <person name="Andres J."/>
            <person name="Pham M."/>
            <person name="Weisz D."/>
            <person name="Mascagni F."/>
            <person name="Usai G."/>
            <person name="Natali L."/>
            <person name="Bassil N."/>
            <person name="Fernandez G.E."/>
            <person name="Lomsadze A."/>
            <person name="Armour M."/>
            <person name="Olukolu B."/>
            <person name="Poorten T."/>
            <person name="Britton C."/>
            <person name="Davik J."/>
            <person name="Ashrafi H."/>
            <person name="Aiden E.L."/>
            <person name="Borodovsky M."/>
            <person name="Worthington M."/>
        </authorList>
    </citation>
    <scope>NUCLEOTIDE SEQUENCE [LARGE SCALE GENOMIC DNA]</scope>
    <source>
        <strain evidence="3">PI 553951</strain>
    </source>
</reference>
<keyword evidence="1 2" id="KW-0732">Signal</keyword>